<organism evidence="2 3">
    <name type="scientific">Agathobacter rectalis</name>
    <dbReference type="NCBI Taxonomy" id="39491"/>
    <lineage>
        <taxon>Bacteria</taxon>
        <taxon>Bacillati</taxon>
        <taxon>Bacillota</taxon>
        <taxon>Clostridia</taxon>
        <taxon>Lachnospirales</taxon>
        <taxon>Lachnospiraceae</taxon>
        <taxon>Agathobacter</taxon>
    </lineage>
</organism>
<protein>
    <submittedName>
        <fullName evidence="2">Uncharacterized protein</fullName>
    </submittedName>
</protein>
<evidence type="ECO:0000313" key="2">
    <source>
        <dbReference type="EMBL" id="RGI69416.1"/>
    </source>
</evidence>
<feature type="region of interest" description="Disordered" evidence="1">
    <location>
        <begin position="43"/>
        <end position="65"/>
    </location>
</feature>
<dbReference type="AlphaFoldDB" id="A0A3E4EEX1"/>
<dbReference type="RefSeq" id="WP_117482145.1">
    <property type="nucleotide sequence ID" value="NZ_QSOB01000005.1"/>
</dbReference>
<name>A0A3E4EEX1_9FIRM</name>
<dbReference type="Proteomes" id="UP000260642">
    <property type="component" value="Unassembled WGS sequence"/>
</dbReference>
<accession>A0A3E4EEX1</accession>
<sequence>MSLRDILAKEMAKSGGSAELVKVPANRRPTVASLRKLDREISSQISANDAMRSRSMQRASRMSSR</sequence>
<reference evidence="2 3" key="1">
    <citation type="submission" date="2018-08" db="EMBL/GenBank/DDBJ databases">
        <title>A genome reference for cultivated species of the human gut microbiota.</title>
        <authorList>
            <person name="Zou Y."/>
            <person name="Xue W."/>
            <person name="Luo G."/>
        </authorList>
    </citation>
    <scope>NUCLEOTIDE SEQUENCE [LARGE SCALE GENOMIC DNA]</scope>
    <source>
        <strain evidence="2 3">TM10-3</strain>
    </source>
</reference>
<dbReference type="EMBL" id="QSOB01000005">
    <property type="protein sequence ID" value="RGI69416.1"/>
    <property type="molecule type" value="Genomic_DNA"/>
</dbReference>
<proteinExistence type="predicted"/>
<comment type="caution">
    <text evidence="2">The sequence shown here is derived from an EMBL/GenBank/DDBJ whole genome shotgun (WGS) entry which is preliminary data.</text>
</comment>
<feature type="compositionally biased region" description="Low complexity" evidence="1">
    <location>
        <begin position="53"/>
        <end position="65"/>
    </location>
</feature>
<evidence type="ECO:0000313" key="3">
    <source>
        <dbReference type="Proteomes" id="UP000260642"/>
    </source>
</evidence>
<evidence type="ECO:0000256" key="1">
    <source>
        <dbReference type="SAM" id="MobiDB-lite"/>
    </source>
</evidence>
<gene>
    <name evidence="2" type="ORF">DXD95_05235</name>
</gene>